<dbReference type="AlphaFoldDB" id="A0A0F9RFI8"/>
<sequence length="893" mass="95937">NVNGIDYTAYSSAGTVASIFELVTPYLIADVPTLKMVQSADIMTITHPTYAPRDLTRTGHAAWTLAVNTYAPSLAAPAGVTVAQQGTSGSTVHRYRVTAIRREENVFEESLSGLSNTTVTLSSATLTNPVRCVVASDVFVTGDEVEVSAMDEMTALNGRRFFVTRIDATHIDLDDEDGTDTAVYPTAETTGGLANATFVELTDSITVALTVLANFNRVSWTAASGAGRYAIYRRESGMYGLIAEVDAPATSFDDVTTGVTAAGAIHAVDLDVSPPRARNPFLLSGTFPGTSTYYQQRQMYGGSLNAPDTWYASQTGNRLNMSVSIPLQADDAMTVTLTARQVNEIRHFVPLSDLLIFTSGSEWRVNSGESSGFSVETLRQKPQSEWGSSHQRPIVVGETILFVEDGGARVRGFGFSLEPDKYISSDLTQLAGHLFAEEGPNEYVVADWAHASVPESRLYVVRTDGQVLTMTFDKSQQVIAWTHWDTDGEYERVTSLKRSVSGVEDGVYFVVKRSIAVAPGSSILSTVRYVERLATRKFSDVRDVHFVDSGLVLDSPTAITASTAADPVVLTAASHGISNDDLVDVEGIVWTSSFDEHGNETQPDQLNDQRFVAIDVTTDTLQIVEERGSVVAGATTANPVVVTSQAHGFSDGNVVYISGVAGMTDLNGSTYTVAGATDDTFELEDVNGEGFGAWTAGGLARLRVDGTSYDAYVSDGNVREAVTVLTGIEHLEGEDVAILADGSPLPSVPLAEATASNPTTVVVNGSVTIRTPASRVHLGLGYVSDLETLNIEAGQATIQGKLGKISEVVTRFYKSRLPLVGPDSSSMVRMKQREDEEMGAPIDLLTSDKKVKILPDWNSNGRVFYRQDQPVPTTWLAIIPDLEVEDREGGKEL</sequence>
<proteinExistence type="predicted"/>
<organism evidence="2">
    <name type="scientific">marine sediment metagenome</name>
    <dbReference type="NCBI Taxonomy" id="412755"/>
    <lineage>
        <taxon>unclassified sequences</taxon>
        <taxon>metagenomes</taxon>
        <taxon>ecological metagenomes</taxon>
    </lineage>
</organism>
<dbReference type="InterPro" id="IPR032418">
    <property type="entry name" value="E1_FCCH"/>
</dbReference>
<dbReference type="Pfam" id="PF16190">
    <property type="entry name" value="E1_FCCH"/>
    <property type="match status" value="1"/>
</dbReference>
<name>A0A0F9RFI8_9ZZZZ</name>
<accession>A0A0F9RFI8</accession>
<comment type="caution">
    <text evidence="2">The sequence shown here is derived from an EMBL/GenBank/DDBJ whole genome shotgun (WGS) entry which is preliminary data.</text>
</comment>
<feature type="domain" description="Ubiquitin-activating enzyme E1 FCCH" evidence="1">
    <location>
        <begin position="642"/>
        <end position="700"/>
    </location>
</feature>
<protein>
    <recommendedName>
        <fullName evidence="1">Ubiquitin-activating enzyme E1 FCCH domain-containing protein</fullName>
    </recommendedName>
</protein>
<feature type="non-terminal residue" evidence="2">
    <location>
        <position position="1"/>
    </location>
</feature>
<dbReference type="Gene3D" id="2.40.30.180">
    <property type="entry name" value="Ubiquitin-activating enzyme E1, FCCH domain"/>
    <property type="match status" value="1"/>
</dbReference>
<reference evidence="2" key="1">
    <citation type="journal article" date="2015" name="Nature">
        <title>Complex archaea that bridge the gap between prokaryotes and eukaryotes.</title>
        <authorList>
            <person name="Spang A."/>
            <person name="Saw J.H."/>
            <person name="Jorgensen S.L."/>
            <person name="Zaremba-Niedzwiedzka K."/>
            <person name="Martijn J."/>
            <person name="Lind A.E."/>
            <person name="van Eijk R."/>
            <person name="Schleper C."/>
            <person name="Guy L."/>
            <person name="Ettema T.J."/>
        </authorList>
    </citation>
    <scope>NUCLEOTIDE SEQUENCE</scope>
</reference>
<dbReference type="InterPro" id="IPR042302">
    <property type="entry name" value="E1_FCCH_sf"/>
</dbReference>
<dbReference type="EMBL" id="LAZR01003654">
    <property type="protein sequence ID" value="KKN16023.1"/>
    <property type="molecule type" value="Genomic_DNA"/>
</dbReference>
<evidence type="ECO:0000259" key="1">
    <source>
        <dbReference type="Pfam" id="PF16190"/>
    </source>
</evidence>
<gene>
    <name evidence="2" type="ORF">LCGC14_0980130</name>
</gene>
<evidence type="ECO:0000313" key="2">
    <source>
        <dbReference type="EMBL" id="KKN16023.1"/>
    </source>
</evidence>